<feature type="binding site" evidence="5">
    <location>
        <begin position="10"/>
        <end position="15"/>
    </location>
    <ligand>
        <name>ATP</name>
        <dbReference type="ChEBI" id="CHEBI:30616"/>
    </ligand>
</feature>
<feature type="binding site" evidence="5">
    <location>
        <position position="195"/>
    </location>
    <ligand>
        <name>ATP</name>
        <dbReference type="ChEBI" id="CHEBI:30616"/>
    </ligand>
</feature>
<comment type="function">
    <text evidence="5">Catalyzes the reversible transfer of the terminal phosphate group between ATP and AMP. Plays an important role in cellular energy homeostasis and in adenine nucleotide metabolism.</text>
</comment>
<accession>A0A0G0I261</accession>
<dbReference type="AlphaFoldDB" id="A0A0G0I261"/>
<feature type="binding site" evidence="5">
    <location>
        <position position="149"/>
    </location>
    <ligand>
        <name>Zn(2+)</name>
        <dbReference type="ChEBI" id="CHEBI:29105"/>
        <note>structural</note>
    </ligand>
</feature>
<comment type="caution">
    <text evidence="5">Lacks conserved residue(s) required for the propagation of feature annotation.</text>
</comment>
<dbReference type="NCBIfam" id="TIGR01351">
    <property type="entry name" value="adk"/>
    <property type="match status" value="1"/>
</dbReference>
<keyword evidence="3 5" id="KW-0547">Nucleotide-binding</keyword>
<comment type="domain">
    <text evidence="5">Consists of three domains, a large central CORE domain and two small peripheral domains, NMPbind and LID, which undergo movements during catalysis. The LID domain closes over the site of phosphoryl transfer upon ATP binding. Assembling and dissambling the active center during each catalytic cycle provides an effective means to prevent ATP hydrolysis. Some bacteria have evolved a zinc-coordinating structure that stabilizes the LID domain.</text>
</comment>
<evidence type="ECO:0000256" key="7">
    <source>
        <dbReference type="RuleBase" id="RU003331"/>
    </source>
</evidence>
<keyword evidence="4 5" id="KW-0418">Kinase</keyword>
<comment type="subunit">
    <text evidence="5 7">Monomer.</text>
</comment>
<keyword evidence="1 5" id="KW-0808">Transferase</keyword>
<reference evidence="9 10" key="1">
    <citation type="journal article" date="2015" name="Nature">
        <title>rRNA introns, odd ribosomes, and small enigmatic genomes across a large radiation of phyla.</title>
        <authorList>
            <person name="Brown C.T."/>
            <person name="Hug L.A."/>
            <person name="Thomas B.C."/>
            <person name="Sharon I."/>
            <person name="Castelle C.J."/>
            <person name="Singh A."/>
            <person name="Wilkins M.J."/>
            <person name="Williams K.H."/>
            <person name="Banfield J.F."/>
        </authorList>
    </citation>
    <scope>NUCLEOTIDE SEQUENCE [LARGE SCALE GENOMIC DNA]</scope>
</reference>
<proteinExistence type="inferred from homology"/>
<name>A0A0G0I261_9BACT</name>
<evidence type="ECO:0000256" key="4">
    <source>
        <dbReference type="ARBA" id="ARBA00022777"/>
    </source>
</evidence>
<evidence type="ECO:0000313" key="10">
    <source>
        <dbReference type="Proteomes" id="UP000034366"/>
    </source>
</evidence>
<comment type="subcellular location">
    <subcellularLocation>
        <location evidence="5 7">Cytoplasm</location>
    </subcellularLocation>
</comment>
<feature type="binding site" evidence="5">
    <location>
        <begin position="53"/>
        <end position="55"/>
    </location>
    <ligand>
        <name>AMP</name>
        <dbReference type="ChEBI" id="CHEBI:456215"/>
    </ligand>
</feature>
<feature type="binding site" evidence="5">
    <location>
        <position position="130"/>
    </location>
    <ligand>
        <name>Zn(2+)</name>
        <dbReference type="ChEBI" id="CHEBI:29105"/>
        <note>structural</note>
    </ligand>
</feature>
<evidence type="ECO:0000313" key="9">
    <source>
        <dbReference type="EMBL" id="KKQ49413.1"/>
    </source>
</evidence>
<dbReference type="Pfam" id="PF05191">
    <property type="entry name" value="ADK_lid"/>
    <property type="match status" value="1"/>
</dbReference>
<dbReference type="InterPro" id="IPR027417">
    <property type="entry name" value="P-loop_NTPase"/>
</dbReference>
<dbReference type="GO" id="GO:0005524">
    <property type="term" value="F:ATP binding"/>
    <property type="evidence" value="ECO:0007669"/>
    <property type="project" value="UniProtKB-UniRule"/>
</dbReference>
<evidence type="ECO:0000256" key="2">
    <source>
        <dbReference type="ARBA" id="ARBA00022727"/>
    </source>
</evidence>
<comment type="caution">
    <text evidence="9">The sequence shown here is derived from an EMBL/GenBank/DDBJ whole genome shotgun (WGS) entry which is preliminary data.</text>
</comment>
<gene>
    <name evidence="5" type="primary">adk</name>
    <name evidence="9" type="ORF">US67_C0015G0004</name>
</gene>
<sequence length="219" mass="25132">MNIVILGPPGSGKGTQSELISGKYGLYYLQTGDLSRKLAEKNERIKEIVNSGKLIPQEEMTLYVLDHLKDENIDLNNILFEGFPRFVSQYEALENFLKTKSATINLAISIDISREETIKRISARRICIKCTEVYNLITDPPDKEGLCRCGGRLIQREDDNPESIEVRLRYYENNTKELIKYLENRNFLIRIDGSRPIQEIFNDIVEVIENTNAKNTGKN</sequence>
<dbReference type="InterPro" id="IPR006259">
    <property type="entry name" value="Adenyl_kin_sub"/>
</dbReference>
<keyword evidence="2 5" id="KW-0545">Nucleotide biosynthesis</keyword>
<dbReference type="GO" id="GO:0004017">
    <property type="term" value="F:AMP kinase activity"/>
    <property type="evidence" value="ECO:0007669"/>
    <property type="project" value="UniProtKB-UniRule"/>
</dbReference>
<dbReference type="Gene3D" id="3.40.50.300">
    <property type="entry name" value="P-loop containing nucleotide triphosphate hydrolases"/>
    <property type="match status" value="1"/>
</dbReference>
<keyword evidence="5" id="KW-0862">Zinc</keyword>
<feature type="domain" description="Adenylate kinase active site lid" evidence="8">
    <location>
        <begin position="124"/>
        <end position="158"/>
    </location>
</feature>
<dbReference type="SUPFAM" id="SSF57774">
    <property type="entry name" value="Microbial and mitochondrial ADK, insert 'zinc finger' domain"/>
    <property type="match status" value="1"/>
</dbReference>
<evidence type="ECO:0000256" key="6">
    <source>
        <dbReference type="RuleBase" id="RU003330"/>
    </source>
</evidence>
<dbReference type="UniPathway" id="UPA00588">
    <property type="reaction ID" value="UER00649"/>
</dbReference>
<keyword evidence="5 7" id="KW-0067">ATP-binding</keyword>
<dbReference type="InterPro" id="IPR036193">
    <property type="entry name" value="ADK_active_lid_dom_sf"/>
</dbReference>
<dbReference type="PATRIC" id="fig|1618592.3.peg.316"/>
<dbReference type="InterPro" id="IPR007862">
    <property type="entry name" value="Adenylate_kinase_lid-dom"/>
</dbReference>
<comment type="catalytic activity">
    <reaction evidence="5 7">
        <text>AMP + ATP = 2 ADP</text>
        <dbReference type="Rhea" id="RHEA:12973"/>
        <dbReference type="ChEBI" id="CHEBI:30616"/>
        <dbReference type="ChEBI" id="CHEBI:456215"/>
        <dbReference type="ChEBI" id="CHEBI:456216"/>
        <dbReference type="EC" id="2.7.4.3"/>
    </reaction>
</comment>
<feature type="binding site" evidence="5">
    <location>
        <position position="147"/>
    </location>
    <ligand>
        <name>Zn(2+)</name>
        <dbReference type="ChEBI" id="CHEBI:29105"/>
        <note>structural</note>
    </ligand>
</feature>
<protein>
    <recommendedName>
        <fullName evidence="5 7">Adenylate kinase</fullName>
        <shortName evidence="5">AK</shortName>
        <ecNumber evidence="5 7">2.7.4.3</ecNumber>
    </recommendedName>
    <alternativeName>
        <fullName evidence="5">ATP-AMP transphosphorylase</fullName>
    </alternativeName>
    <alternativeName>
        <fullName evidence="5">ATP:AMP phosphotransferase</fullName>
    </alternativeName>
    <alternativeName>
        <fullName evidence="5">Adenylate monophosphate kinase</fullName>
    </alternativeName>
</protein>
<evidence type="ECO:0000256" key="5">
    <source>
        <dbReference type="HAMAP-Rule" id="MF_00235"/>
    </source>
</evidence>
<feature type="binding site" evidence="5">
    <location>
        <position position="156"/>
    </location>
    <ligand>
        <name>AMP</name>
        <dbReference type="ChEBI" id="CHEBI:456215"/>
    </ligand>
</feature>
<feature type="binding site" evidence="5">
    <location>
        <position position="89"/>
    </location>
    <ligand>
        <name>AMP</name>
        <dbReference type="ChEBI" id="CHEBI:456215"/>
    </ligand>
</feature>
<comment type="similarity">
    <text evidence="5 6">Belongs to the adenylate kinase family.</text>
</comment>
<feature type="binding site" evidence="5">
    <location>
        <begin position="82"/>
        <end position="85"/>
    </location>
    <ligand>
        <name>AMP</name>
        <dbReference type="ChEBI" id="CHEBI:456215"/>
    </ligand>
</feature>
<dbReference type="CDD" id="cd01428">
    <property type="entry name" value="ADK"/>
    <property type="match status" value="1"/>
</dbReference>
<feature type="binding site" evidence="5">
    <location>
        <begin position="133"/>
        <end position="134"/>
    </location>
    <ligand>
        <name>ATP</name>
        <dbReference type="ChEBI" id="CHEBI:30616"/>
    </ligand>
</feature>
<evidence type="ECO:0000256" key="3">
    <source>
        <dbReference type="ARBA" id="ARBA00022741"/>
    </source>
</evidence>
<organism evidence="9 10">
    <name type="scientific">Candidatus Woesebacteria bacterium GW2011_GWD1_38_10</name>
    <dbReference type="NCBI Taxonomy" id="1618592"/>
    <lineage>
        <taxon>Bacteria</taxon>
        <taxon>Candidatus Woeseibacteriota</taxon>
    </lineage>
</organism>
<keyword evidence="5" id="KW-0479">Metal-binding</keyword>
<dbReference type="InterPro" id="IPR000850">
    <property type="entry name" value="Adenylat/UMP-CMP_kin"/>
</dbReference>
<dbReference type="EC" id="2.7.4.3" evidence="5 7"/>
<dbReference type="GO" id="GO:0008270">
    <property type="term" value="F:zinc ion binding"/>
    <property type="evidence" value="ECO:0007669"/>
    <property type="project" value="UniProtKB-UniRule"/>
</dbReference>
<feature type="binding site" evidence="5">
    <location>
        <position position="124"/>
    </location>
    <ligand>
        <name>ATP</name>
        <dbReference type="ChEBI" id="CHEBI:30616"/>
    </ligand>
</feature>
<dbReference type="HAMAP" id="MF_00235">
    <property type="entry name" value="Adenylate_kinase_Adk"/>
    <property type="match status" value="1"/>
</dbReference>
<dbReference type="Proteomes" id="UP000034366">
    <property type="component" value="Unassembled WGS sequence"/>
</dbReference>
<dbReference type="PANTHER" id="PTHR23359">
    <property type="entry name" value="NUCLEOTIDE KINASE"/>
    <property type="match status" value="1"/>
</dbReference>
<feature type="binding site" evidence="5">
    <location>
        <position position="31"/>
    </location>
    <ligand>
        <name>AMP</name>
        <dbReference type="ChEBI" id="CHEBI:456215"/>
    </ligand>
</feature>
<dbReference type="EMBL" id="LBTW01000015">
    <property type="protein sequence ID" value="KKQ49413.1"/>
    <property type="molecule type" value="Genomic_DNA"/>
</dbReference>
<dbReference type="GO" id="GO:0044209">
    <property type="term" value="P:AMP salvage"/>
    <property type="evidence" value="ECO:0007669"/>
    <property type="project" value="UniProtKB-UniRule"/>
</dbReference>
<comment type="pathway">
    <text evidence="5">Purine metabolism; AMP biosynthesis via salvage pathway; AMP from ADP: step 1/1.</text>
</comment>
<feature type="binding site" evidence="5">
    <location>
        <position position="167"/>
    </location>
    <ligand>
        <name>AMP</name>
        <dbReference type="ChEBI" id="CHEBI:456215"/>
    </ligand>
</feature>
<evidence type="ECO:0000259" key="8">
    <source>
        <dbReference type="Pfam" id="PF05191"/>
    </source>
</evidence>
<feature type="binding site" evidence="5">
    <location>
        <position position="127"/>
    </location>
    <ligand>
        <name>Zn(2+)</name>
        <dbReference type="ChEBI" id="CHEBI:29105"/>
        <note>structural</note>
    </ligand>
</feature>
<evidence type="ECO:0000256" key="1">
    <source>
        <dbReference type="ARBA" id="ARBA00022679"/>
    </source>
</evidence>
<dbReference type="PRINTS" id="PR00094">
    <property type="entry name" value="ADENYLTKNASE"/>
</dbReference>
<keyword evidence="5" id="KW-0963">Cytoplasm</keyword>
<dbReference type="GO" id="GO:0005737">
    <property type="term" value="C:cytoplasm"/>
    <property type="evidence" value="ECO:0007669"/>
    <property type="project" value="UniProtKB-SubCell"/>
</dbReference>
<dbReference type="Pfam" id="PF00406">
    <property type="entry name" value="ADK"/>
    <property type="match status" value="1"/>
</dbReference>
<dbReference type="SUPFAM" id="SSF52540">
    <property type="entry name" value="P-loop containing nucleoside triphosphate hydrolases"/>
    <property type="match status" value="1"/>
</dbReference>
<feature type="binding site" evidence="5">
    <location>
        <position position="36"/>
    </location>
    <ligand>
        <name>AMP</name>
        <dbReference type="ChEBI" id="CHEBI:456215"/>
    </ligand>
</feature>